<dbReference type="OrthoDB" id="10572623at2759"/>
<keyword evidence="2" id="KW-1185">Reference proteome</keyword>
<dbReference type="Proteomes" id="UP000094819">
    <property type="component" value="Unassembled WGS sequence"/>
</dbReference>
<evidence type="ECO:0000313" key="2">
    <source>
        <dbReference type="Proteomes" id="UP000094819"/>
    </source>
</evidence>
<name>A0A1E3K3M7_9TREE</name>
<proteinExistence type="predicted"/>
<dbReference type="GeneID" id="30190443"/>
<comment type="caution">
    <text evidence="1">The sequence shown here is derived from an EMBL/GenBank/DDBJ whole genome shotgun (WGS) entry which is preliminary data.</text>
</comment>
<dbReference type="AlphaFoldDB" id="A0A1E3K3M7"/>
<reference evidence="1 2" key="1">
    <citation type="submission" date="2016-06" db="EMBL/GenBank/DDBJ databases">
        <title>Evolution of pathogenesis and genome organization in the Tremellales.</title>
        <authorList>
            <person name="Cuomo C."/>
            <person name="Litvintseva A."/>
            <person name="Heitman J."/>
            <person name="Chen Y."/>
            <person name="Sun S."/>
            <person name="Springer D."/>
            <person name="Dromer F."/>
            <person name="Young S."/>
            <person name="Zeng Q."/>
            <person name="Chapman S."/>
            <person name="Gujja S."/>
            <person name="Saif S."/>
            <person name="Birren B."/>
        </authorList>
    </citation>
    <scope>NUCLEOTIDE SEQUENCE [LARGE SCALE GENOMIC DNA]</scope>
    <source>
        <strain evidence="1 2">CBS 7118</strain>
    </source>
</reference>
<protein>
    <submittedName>
        <fullName evidence="1">Uncharacterized protein</fullName>
    </submittedName>
</protein>
<gene>
    <name evidence="1" type="ORF">L198_01230</name>
</gene>
<dbReference type="EMBL" id="AWGH01000002">
    <property type="protein sequence ID" value="ODO07649.1"/>
    <property type="molecule type" value="Genomic_DNA"/>
</dbReference>
<dbReference type="RefSeq" id="XP_019035126.1">
    <property type="nucleotide sequence ID" value="XM_019173400.1"/>
</dbReference>
<organism evidence="1 2">
    <name type="scientific">Cryptococcus wingfieldii CBS 7118</name>
    <dbReference type="NCBI Taxonomy" id="1295528"/>
    <lineage>
        <taxon>Eukaryota</taxon>
        <taxon>Fungi</taxon>
        <taxon>Dikarya</taxon>
        <taxon>Basidiomycota</taxon>
        <taxon>Agaricomycotina</taxon>
        <taxon>Tremellomycetes</taxon>
        <taxon>Tremellales</taxon>
        <taxon>Cryptococcaceae</taxon>
        <taxon>Cryptococcus</taxon>
    </lineage>
</organism>
<evidence type="ECO:0000313" key="1">
    <source>
        <dbReference type="EMBL" id="ODO07649.1"/>
    </source>
</evidence>
<accession>A0A1E3K3M7</accession>
<sequence length="81" mass="8848">MDYRPYTRDDSPPATDVKDTCTSWINGVPHVTPPGRPQLVIGDINVAQSIQEVRPVPPVEELWGAGDAGIKDTSFKCQAEI</sequence>